<dbReference type="EMBL" id="BMGP01000001">
    <property type="protein sequence ID" value="GGF10379.1"/>
    <property type="molecule type" value="Genomic_DNA"/>
</dbReference>
<dbReference type="InterPro" id="IPR036866">
    <property type="entry name" value="RibonucZ/Hydroxyglut_hydro"/>
</dbReference>
<sequence>MTLPVARPWFRTRPITRSVTLIDEPNVDELVRANIWHLTGTDRDLVVDTGLGIASLRNELPNLFENNPEVVLTHGHLDHIGGAHEFDRVSAHTADQILIPDEGTLDGTALAHSLGLASYDEPIPDVLITARPTPGYEPSSYRLLPPKNVHWLSEGDIIDLGDRRFTVLHLPGHSRGSIALYDPADGTIFTGDVVYEGPLLDTIKGSDVRAYATSMERLRSLHISVVYPGHGDPFGPERLHAIIEDYLTKRRAIA</sequence>
<evidence type="ECO:0000259" key="1">
    <source>
        <dbReference type="SMART" id="SM00849"/>
    </source>
</evidence>
<dbReference type="PANTHER" id="PTHR42951:SF4">
    <property type="entry name" value="ACYL-COENZYME A THIOESTERASE MBLAC2"/>
    <property type="match status" value="1"/>
</dbReference>
<dbReference type="AlphaFoldDB" id="A0A917EV82"/>
<dbReference type="SUPFAM" id="SSF56281">
    <property type="entry name" value="Metallo-hydrolase/oxidoreductase"/>
    <property type="match status" value="1"/>
</dbReference>
<dbReference type="InterPro" id="IPR050855">
    <property type="entry name" value="NDM-1-like"/>
</dbReference>
<dbReference type="SMART" id="SM00849">
    <property type="entry name" value="Lactamase_B"/>
    <property type="match status" value="1"/>
</dbReference>
<dbReference type="PANTHER" id="PTHR42951">
    <property type="entry name" value="METALLO-BETA-LACTAMASE DOMAIN-CONTAINING"/>
    <property type="match status" value="1"/>
</dbReference>
<evidence type="ECO:0000313" key="3">
    <source>
        <dbReference type="Proteomes" id="UP000598775"/>
    </source>
</evidence>
<keyword evidence="3" id="KW-1185">Reference proteome</keyword>
<organism evidence="2 3">
    <name type="scientific">Subtercola lobariae</name>
    <dbReference type="NCBI Taxonomy" id="1588641"/>
    <lineage>
        <taxon>Bacteria</taxon>
        <taxon>Bacillati</taxon>
        <taxon>Actinomycetota</taxon>
        <taxon>Actinomycetes</taxon>
        <taxon>Micrococcales</taxon>
        <taxon>Microbacteriaceae</taxon>
        <taxon>Subtercola</taxon>
    </lineage>
</organism>
<name>A0A917EV82_9MICO</name>
<proteinExistence type="predicted"/>
<protein>
    <recommendedName>
        <fullName evidence="1">Metallo-beta-lactamase domain-containing protein</fullName>
    </recommendedName>
</protein>
<dbReference type="InterPro" id="IPR001279">
    <property type="entry name" value="Metallo-B-lactamas"/>
</dbReference>
<comment type="caution">
    <text evidence="2">The sequence shown here is derived from an EMBL/GenBank/DDBJ whole genome shotgun (WGS) entry which is preliminary data.</text>
</comment>
<dbReference type="Proteomes" id="UP000598775">
    <property type="component" value="Unassembled WGS sequence"/>
</dbReference>
<reference evidence="2 3" key="1">
    <citation type="journal article" date="2014" name="Int. J. Syst. Evol. Microbiol.">
        <title>Complete genome sequence of Corynebacterium casei LMG S-19264T (=DSM 44701T), isolated from a smear-ripened cheese.</title>
        <authorList>
            <consortium name="US DOE Joint Genome Institute (JGI-PGF)"/>
            <person name="Walter F."/>
            <person name="Albersmeier A."/>
            <person name="Kalinowski J."/>
            <person name="Ruckert C."/>
        </authorList>
    </citation>
    <scope>NUCLEOTIDE SEQUENCE [LARGE SCALE GENOMIC DNA]</scope>
    <source>
        <strain evidence="2 3">CGMCC 1.12976</strain>
    </source>
</reference>
<dbReference type="Pfam" id="PF00753">
    <property type="entry name" value="Lactamase_B"/>
    <property type="match status" value="1"/>
</dbReference>
<accession>A0A917EV82</accession>
<evidence type="ECO:0000313" key="2">
    <source>
        <dbReference type="EMBL" id="GGF10379.1"/>
    </source>
</evidence>
<gene>
    <name evidence="2" type="ORF">GCM10011399_00270</name>
</gene>
<feature type="domain" description="Metallo-beta-lactamase" evidence="1">
    <location>
        <begin position="32"/>
        <end position="230"/>
    </location>
</feature>
<dbReference type="Gene3D" id="3.60.15.10">
    <property type="entry name" value="Ribonuclease Z/Hydroxyacylglutathione hydrolase-like"/>
    <property type="match status" value="1"/>
</dbReference>